<keyword evidence="1 4" id="KW-0732">Signal</keyword>
<keyword evidence="4 6" id="KW-0449">Lipoprotein</keyword>
<dbReference type="GO" id="GO:0030674">
    <property type="term" value="F:protein-macromolecule adaptor activity"/>
    <property type="evidence" value="ECO:0007669"/>
    <property type="project" value="TreeGrafter"/>
</dbReference>
<reference evidence="6 7" key="1">
    <citation type="submission" date="2018-06" db="EMBL/GenBank/DDBJ databases">
        <title>Genomic Encyclopedia of Type Strains, Phase IV (KMG-IV): sequencing the most valuable type-strain genomes for metagenomic binning, comparative biology and taxonomic classification.</title>
        <authorList>
            <person name="Goeker M."/>
        </authorList>
    </citation>
    <scope>NUCLEOTIDE SEQUENCE [LARGE SCALE GENOMIC DNA]</scope>
    <source>
        <strain evidence="6 7">DSM 24032</strain>
    </source>
</reference>
<dbReference type="FunCoup" id="A0A395JJ60">
    <property type="interactions" value="46"/>
</dbReference>
<dbReference type="PANTHER" id="PTHR37482:SF1">
    <property type="entry name" value="OUTER MEMBRANE PROTEIN ASSEMBLY FACTOR BAME"/>
    <property type="match status" value="1"/>
</dbReference>
<evidence type="ECO:0000256" key="2">
    <source>
        <dbReference type="ARBA" id="ARBA00023136"/>
    </source>
</evidence>
<feature type="domain" description="Outer membrane protein assembly factor BamE" evidence="5">
    <location>
        <begin position="42"/>
        <end position="111"/>
    </location>
</feature>
<name>A0A395JJ60_9GAMM</name>
<comment type="function">
    <text evidence="4">Part of the outer membrane protein assembly complex, which is involved in assembly and insertion of beta-barrel proteins into the outer membrane.</text>
</comment>
<dbReference type="OrthoDB" id="9808250at2"/>
<dbReference type="Gene3D" id="3.30.1450.10">
    <property type="match status" value="1"/>
</dbReference>
<sequence>MTAHNKTMMTKLAKTKPCLTLLICATVMTGCIRPYQPDIQQGNIINNSDLREIRYGMTKQEVLFILGTPMVIDPFNEQRWDYFYSKRHQAKNQTSQRLITALFDGNKLVKLEGDVDLANVQLLEPSTEDKQHGGTVITKPTQREKGLLNRLGIIKGKQ</sequence>
<protein>
    <recommendedName>
        <fullName evidence="4">Outer membrane protein assembly factor BamE</fullName>
    </recommendedName>
</protein>
<dbReference type="HAMAP" id="MF_00925">
    <property type="entry name" value="OM_assembly_BamE"/>
    <property type="match status" value="1"/>
</dbReference>
<dbReference type="Proteomes" id="UP000253083">
    <property type="component" value="Unassembled WGS sequence"/>
</dbReference>
<dbReference type="GO" id="GO:1990063">
    <property type="term" value="C:Bam protein complex"/>
    <property type="evidence" value="ECO:0007669"/>
    <property type="project" value="TreeGrafter"/>
</dbReference>
<organism evidence="6 7">
    <name type="scientific">Arenicella xantha</name>
    <dbReference type="NCBI Taxonomy" id="644221"/>
    <lineage>
        <taxon>Bacteria</taxon>
        <taxon>Pseudomonadati</taxon>
        <taxon>Pseudomonadota</taxon>
        <taxon>Gammaproteobacteria</taxon>
        <taxon>Arenicellales</taxon>
        <taxon>Arenicellaceae</taxon>
        <taxon>Arenicella</taxon>
    </lineage>
</organism>
<dbReference type="Pfam" id="PF04355">
    <property type="entry name" value="BamE"/>
    <property type="match status" value="1"/>
</dbReference>
<evidence type="ECO:0000256" key="3">
    <source>
        <dbReference type="ARBA" id="ARBA00023237"/>
    </source>
</evidence>
<comment type="similarity">
    <text evidence="4">Belongs to the BamE family.</text>
</comment>
<dbReference type="PROSITE" id="PS51257">
    <property type="entry name" value="PROKAR_LIPOPROTEIN"/>
    <property type="match status" value="1"/>
</dbReference>
<dbReference type="AlphaFoldDB" id="A0A395JJ60"/>
<keyword evidence="7" id="KW-1185">Reference proteome</keyword>
<comment type="subcellular location">
    <subcellularLocation>
        <location evidence="4">Cell outer membrane</location>
        <topology evidence="4">Lipid-anchor</topology>
    </subcellularLocation>
</comment>
<evidence type="ECO:0000313" key="7">
    <source>
        <dbReference type="Proteomes" id="UP000253083"/>
    </source>
</evidence>
<proteinExistence type="inferred from homology"/>
<comment type="subunit">
    <text evidence="4">Part of the Bam complex.</text>
</comment>
<dbReference type="GO" id="GO:0043165">
    <property type="term" value="P:Gram-negative-bacterium-type cell outer membrane assembly"/>
    <property type="evidence" value="ECO:0007669"/>
    <property type="project" value="UniProtKB-UniRule"/>
</dbReference>
<dbReference type="EMBL" id="QNRT01000002">
    <property type="protein sequence ID" value="RBP50823.1"/>
    <property type="molecule type" value="Genomic_DNA"/>
</dbReference>
<dbReference type="InterPro" id="IPR026592">
    <property type="entry name" value="BamE"/>
</dbReference>
<dbReference type="PANTHER" id="PTHR37482">
    <property type="entry name" value="OUTER MEMBRANE PROTEIN ASSEMBLY FACTOR BAME"/>
    <property type="match status" value="1"/>
</dbReference>
<dbReference type="InterPro" id="IPR037873">
    <property type="entry name" value="BamE-like"/>
</dbReference>
<gene>
    <name evidence="4" type="primary">bamE</name>
    <name evidence="6" type="ORF">DFR28_102239</name>
</gene>
<dbReference type="InParanoid" id="A0A395JJ60"/>
<dbReference type="InterPro" id="IPR007450">
    <property type="entry name" value="BamE_dom"/>
</dbReference>
<comment type="caution">
    <text evidence="6">The sequence shown here is derived from an EMBL/GenBank/DDBJ whole genome shotgun (WGS) entry which is preliminary data.</text>
</comment>
<keyword evidence="3 4" id="KW-0998">Cell outer membrane</keyword>
<keyword evidence="2 4" id="KW-0472">Membrane</keyword>
<evidence type="ECO:0000256" key="1">
    <source>
        <dbReference type="ARBA" id="ARBA00022729"/>
    </source>
</evidence>
<accession>A0A395JJ60</accession>
<keyword evidence="4" id="KW-0564">Palmitate</keyword>
<dbReference type="GO" id="GO:0051205">
    <property type="term" value="P:protein insertion into membrane"/>
    <property type="evidence" value="ECO:0007669"/>
    <property type="project" value="UniProtKB-UniRule"/>
</dbReference>
<evidence type="ECO:0000259" key="5">
    <source>
        <dbReference type="Pfam" id="PF04355"/>
    </source>
</evidence>
<evidence type="ECO:0000313" key="6">
    <source>
        <dbReference type="EMBL" id="RBP50823.1"/>
    </source>
</evidence>
<evidence type="ECO:0000256" key="4">
    <source>
        <dbReference type="HAMAP-Rule" id="MF_00925"/>
    </source>
</evidence>